<dbReference type="AlphaFoldDB" id="A0A645JHA9"/>
<evidence type="ECO:0000256" key="1">
    <source>
        <dbReference type="SAM" id="MobiDB-lite"/>
    </source>
</evidence>
<comment type="caution">
    <text evidence="2">The sequence shown here is derived from an EMBL/GenBank/DDBJ whole genome shotgun (WGS) entry which is preliminary data.</text>
</comment>
<name>A0A645JHA9_9ZZZZ</name>
<evidence type="ECO:0000313" key="2">
    <source>
        <dbReference type="EMBL" id="MPN62727.1"/>
    </source>
</evidence>
<gene>
    <name evidence="2" type="ORF">SDC9_210480</name>
</gene>
<feature type="compositionally biased region" description="Basic and acidic residues" evidence="1">
    <location>
        <begin position="30"/>
        <end position="62"/>
    </location>
</feature>
<proteinExistence type="predicted"/>
<sequence length="62" mass="7406">MLEYEKEDDLEDEKGNSLQDENINNENTNDESKIEIPEKEEYKDEVKINSEKVTEENEKIKE</sequence>
<dbReference type="EMBL" id="VSSQ01141173">
    <property type="protein sequence ID" value="MPN62727.1"/>
    <property type="molecule type" value="Genomic_DNA"/>
</dbReference>
<reference evidence="2" key="1">
    <citation type="submission" date="2019-08" db="EMBL/GenBank/DDBJ databases">
        <authorList>
            <person name="Kucharzyk K."/>
            <person name="Murdoch R.W."/>
            <person name="Higgins S."/>
            <person name="Loffler F."/>
        </authorList>
    </citation>
    <scope>NUCLEOTIDE SEQUENCE</scope>
</reference>
<feature type="compositionally biased region" description="Acidic residues" evidence="1">
    <location>
        <begin position="1"/>
        <end position="12"/>
    </location>
</feature>
<accession>A0A645JHA9</accession>
<organism evidence="2">
    <name type="scientific">bioreactor metagenome</name>
    <dbReference type="NCBI Taxonomy" id="1076179"/>
    <lineage>
        <taxon>unclassified sequences</taxon>
        <taxon>metagenomes</taxon>
        <taxon>ecological metagenomes</taxon>
    </lineage>
</organism>
<protein>
    <submittedName>
        <fullName evidence="2">Uncharacterized protein</fullName>
    </submittedName>
</protein>
<feature type="region of interest" description="Disordered" evidence="1">
    <location>
        <begin position="1"/>
        <end position="62"/>
    </location>
</feature>